<feature type="binding site" evidence="14">
    <location>
        <position position="15"/>
    </location>
    <ligand>
        <name>ATP</name>
        <dbReference type="ChEBI" id="CHEBI:30616"/>
    </ligand>
</feature>
<dbReference type="InterPro" id="IPR015912">
    <property type="entry name" value="Phosphofructokinase_CS"/>
</dbReference>
<dbReference type="InterPro" id="IPR035966">
    <property type="entry name" value="PKF_sf"/>
</dbReference>
<evidence type="ECO:0000256" key="10">
    <source>
        <dbReference type="ARBA" id="ARBA00022840"/>
    </source>
</evidence>
<evidence type="ECO:0000256" key="2">
    <source>
        <dbReference type="ARBA" id="ARBA00004496"/>
    </source>
</evidence>
<gene>
    <name evidence="14 17" type="primary">pfkA</name>
    <name evidence="16" type="ORF">Xinn_00303</name>
    <name evidence="17" type="ORF">XIS1_1210025</name>
</gene>
<evidence type="ECO:0000313" key="16">
    <source>
        <dbReference type="EMBL" id="PHM38605.1"/>
    </source>
</evidence>
<dbReference type="Proteomes" id="UP000196435">
    <property type="component" value="Unassembled WGS sequence"/>
</dbReference>
<dbReference type="FunFam" id="3.40.50.450:FF:000001">
    <property type="entry name" value="ATP-dependent 6-phosphofructokinase"/>
    <property type="match status" value="1"/>
</dbReference>
<comment type="cofactor">
    <cofactor evidence="1 14">
        <name>Mg(2+)</name>
        <dbReference type="ChEBI" id="CHEBI:18420"/>
    </cofactor>
</comment>
<dbReference type="NCBIfam" id="NF002872">
    <property type="entry name" value="PRK03202.1"/>
    <property type="match status" value="1"/>
</dbReference>
<dbReference type="OrthoDB" id="9802503at2"/>
<feature type="binding site" description="in other chain" evidence="14">
    <location>
        <begin position="173"/>
        <end position="175"/>
    </location>
    <ligand>
        <name>substrate</name>
        <note>ligand shared between dimeric partners</note>
    </ligand>
</feature>
<evidence type="ECO:0000256" key="7">
    <source>
        <dbReference type="ARBA" id="ARBA00022723"/>
    </source>
</evidence>
<reference evidence="18" key="2">
    <citation type="submission" date="2016-12" db="EMBL/GenBank/DDBJ databases">
        <authorList>
            <person name="Gaudriault S."/>
        </authorList>
    </citation>
    <scope>NUCLEOTIDE SEQUENCE [LARGE SCALE GENOMIC DNA]</scope>
    <source>
        <strain evidence="18">HGB1681 (deposited as PTA-6826 in the American Type Culture Collection)</strain>
    </source>
</reference>
<feature type="binding site" evidence="14">
    <location>
        <position position="107"/>
    </location>
    <ligand>
        <name>Mg(2+)</name>
        <dbReference type="ChEBI" id="CHEBI:18420"/>
        <note>catalytic</note>
    </ligand>
</feature>
<dbReference type="Pfam" id="PF00365">
    <property type="entry name" value="PFK"/>
    <property type="match status" value="1"/>
</dbReference>
<feature type="binding site" description="in other chain" evidence="14">
    <location>
        <begin position="189"/>
        <end position="191"/>
    </location>
    <ligand>
        <name>ADP</name>
        <dbReference type="ChEBI" id="CHEBI:456216"/>
        <note>allosteric activator; ligand shared between dimeric partners</note>
    </ligand>
</feature>
<reference evidence="17" key="1">
    <citation type="submission" date="2016-12" db="EMBL/GenBank/DDBJ databases">
        <authorList>
            <person name="Song W.-J."/>
            <person name="Kurnit D.M."/>
        </authorList>
    </citation>
    <scope>NUCLEOTIDE SEQUENCE [LARGE SCALE GENOMIC DNA]</scope>
    <source>
        <strain evidence="17">HGB1681</strain>
    </source>
</reference>
<keyword evidence="10 14" id="KW-0067">ATP-binding</keyword>
<dbReference type="EMBL" id="FTLG01000026">
    <property type="protein sequence ID" value="SIP71615.1"/>
    <property type="molecule type" value="Genomic_DNA"/>
</dbReference>
<keyword evidence="5 14" id="KW-0021">Allosteric enzyme</keyword>
<evidence type="ECO:0000313" key="19">
    <source>
        <dbReference type="Proteomes" id="UP000224871"/>
    </source>
</evidence>
<evidence type="ECO:0000313" key="17">
    <source>
        <dbReference type="EMBL" id="SIP71615.1"/>
    </source>
</evidence>
<dbReference type="InterPro" id="IPR012828">
    <property type="entry name" value="PFKA_ATP_prok"/>
</dbReference>
<evidence type="ECO:0000256" key="5">
    <source>
        <dbReference type="ARBA" id="ARBA00022533"/>
    </source>
</evidence>
<keyword evidence="11 14" id="KW-0460">Magnesium</keyword>
<dbReference type="GO" id="GO:0046872">
    <property type="term" value="F:metal ion binding"/>
    <property type="evidence" value="ECO:0007669"/>
    <property type="project" value="UniProtKB-KW"/>
</dbReference>
<dbReference type="GO" id="GO:0005524">
    <property type="term" value="F:ATP binding"/>
    <property type="evidence" value="ECO:0007669"/>
    <property type="project" value="UniProtKB-UniRule"/>
</dbReference>
<reference evidence="16 19" key="3">
    <citation type="journal article" date="2017" name="Nat. Microbiol.">
        <title>Natural product diversity associated with the nematode symbionts Photorhabdus and Xenorhabdus.</title>
        <authorList>
            <person name="Tobias N.J."/>
            <person name="Wolff H."/>
            <person name="Djahanschiri B."/>
            <person name="Grundmann F."/>
            <person name="Kronenwerth M."/>
            <person name="Shi Y.M."/>
            <person name="Simonyi S."/>
            <person name="Grun P."/>
            <person name="Shapiro-Ilan D."/>
            <person name="Pidot S.J."/>
            <person name="Stinear T.P."/>
            <person name="Ebersberger I."/>
            <person name="Bode H.B."/>
        </authorList>
    </citation>
    <scope>NUCLEOTIDE SEQUENCE [LARGE SCALE GENOMIC DNA]</scope>
    <source>
        <strain evidence="16 19">DSM 16336</strain>
    </source>
</reference>
<organism evidence="17 18">
    <name type="scientific">Xenorhabdus innexi</name>
    <dbReference type="NCBI Taxonomy" id="290109"/>
    <lineage>
        <taxon>Bacteria</taxon>
        <taxon>Pseudomonadati</taxon>
        <taxon>Pseudomonadota</taxon>
        <taxon>Gammaproteobacteria</taxon>
        <taxon>Enterobacterales</taxon>
        <taxon>Morganellaceae</taxon>
        <taxon>Xenorhabdus</taxon>
    </lineage>
</organism>
<evidence type="ECO:0000256" key="11">
    <source>
        <dbReference type="ARBA" id="ARBA00022842"/>
    </source>
</evidence>
<keyword evidence="8 14" id="KW-0547">Nucleotide-binding</keyword>
<comment type="catalytic activity">
    <reaction evidence="13 14">
        <text>beta-D-fructose 6-phosphate + ATP = beta-D-fructose 1,6-bisphosphate + ADP + H(+)</text>
        <dbReference type="Rhea" id="RHEA:16109"/>
        <dbReference type="ChEBI" id="CHEBI:15378"/>
        <dbReference type="ChEBI" id="CHEBI:30616"/>
        <dbReference type="ChEBI" id="CHEBI:32966"/>
        <dbReference type="ChEBI" id="CHEBI:57634"/>
        <dbReference type="ChEBI" id="CHEBI:456216"/>
        <dbReference type="EC" id="2.7.1.11"/>
    </reaction>
</comment>
<feature type="domain" description="Phosphofructokinase" evidence="15">
    <location>
        <begin position="7"/>
        <end position="281"/>
    </location>
</feature>
<feature type="binding site" description="in other chain" evidence="14">
    <location>
        <position position="158"/>
    </location>
    <ligand>
        <name>ADP</name>
        <dbReference type="ChEBI" id="CHEBI:456216"/>
        <note>allosteric activator; ligand shared between dimeric partners</note>
    </ligand>
</feature>
<keyword evidence="4 14" id="KW-0963">Cytoplasm</keyword>
<feature type="binding site" evidence="14">
    <location>
        <begin position="25"/>
        <end position="29"/>
    </location>
    <ligand>
        <name>ADP</name>
        <dbReference type="ChEBI" id="CHEBI:456216"/>
        <note>allosteric activator; ligand shared between dimeric partners</note>
    </ligand>
</feature>
<dbReference type="GO" id="GO:0030388">
    <property type="term" value="P:fructose 1,6-bisphosphate metabolic process"/>
    <property type="evidence" value="ECO:0007669"/>
    <property type="project" value="TreeGrafter"/>
</dbReference>
<evidence type="ECO:0000256" key="1">
    <source>
        <dbReference type="ARBA" id="ARBA00001946"/>
    </source>
</evidence>
<dbReference type="PANTHER" id="PTHR13697">
    <property type="entry name" value="PHOSPHOFRUCTOKINASE"/>
    <property type="match status" value="1"/>
</dbReference>
<keyword evidence="9 14" id="KW-0418">Kinase</keyword>
<dbReference type="EC" id="2.7.1.11" evidence="14"/>
<evidence type="ECO:0000256" key="3">
    <source>
        <dbReference type="ARBA" id="ARBA00004679"/>
    </source>
</evidence>
<dbReference type="InterPro" id="IPR022953">
    <property type="entry name" value="ATP_PFK"/>
</dbReference>
<evidence type="ECO:0000256" key="8">
    <source>
        <dbReference type="ARBA" id="ARBA00022741"/>
    </source>
</evidence>
<evidence type="ECO:0000256" key="13">
    <source>
        <dbReference type="ARBA" id="ARBA00048070"/>
    </source>
</evidence>
<dbReference type="EMBL" id="NIBU01000002">
    <property type="protein sequence ID" value="PHM38605.1"/>
    <property type="molecule type" value="Genomic_DNA"/>
</dbReference>
<dbReference type="PRINTS" id="PR00476">
    <property type="entry name" value="PHFRCTKINASE"/>
</dbReference>
<feature type="binding site" evidence="14">
    <location>
        <begin position="58"/>
        <end position="63"/>
    </location>
    <ligand>
        <name>ADP</name>
        <dbReference type="ChEBI" id="CHEBI:456216"/>
        <note>allosteric activator; ligand shared between dimeric partners</note>
    </ligand>
</feature>
<keyword evidence="19" id="KW-1185">Reference proteome</keyword>
<dbReference type="GO" id="GO:0006002">
    <property type="term" value="P:fructose 6-phosphate metabolic process"/>
    <property type="evidence" value="ECO:0007669"/>
    <property type="project" value="UniProtKB-UniRule"/>
</dbReference>
<sequence length="325" mass="35776">MINKIKRIGVLTSGGDAPGMNAAIRGVVRAALTEGLEVYGIYDGYLGLYENRMKKLDRYSVSDMINRGGTFLGSARFPEFRDDKVREVAIENMRKNEIDALVVIGGDGSYLGAKKLTESGFPCIGLPGTIDNDVAGTDYTIGYFTALDTVVEAIDRLRDTSTSHKRISIVEVMGRYCGDLTLSAAIAGGCEFIVLPEREIPFDREELLAEIQAGIQKGKRHAIVAITEHVCDVSELAKYIEAETRHETRATVLGHIQRGGAPVAYDRILASRMGAYSVQLLLEGFGGRCVGIQNEKLVHHDIIDAVQNMQRIFKKDWLETAKKLY</sequence>
<comment type="subcellular location">
    <subcellularLocation>
        <location evidence="2 14">Cytoplasm</location>
    </subcellularLocation>
</comment>
<evidence type="ECO:0000256" key="12">
    <source>
        <dbReference type="ARBA" id="ARBA00023152"/>
    </source>
</evidence>
<dbReference type="PROSITE" id="PS00433">
    <property type="entry name" value="PHOSPHOFRUCTOKINASE"/>
    <property type="match status" value="1"/>
</dbReference>
<evidence type="ECO:0000256" key="14">
    <source>
        <dbReference type="HAMAP-Rule" id="MF_00339"/>
    </source>
</evidence>
<comment type="similarity">
    <text evidence="14">Belongs to the phosphofructokinase type A (PFKA) family. ATP-dependent PFK group I subfamily. Prokaryotic clade 'B1' sub-subfamily.</text>
</comment>
<evidence type="ECO:0000259" key="15">
    <source>
        <dbReference type="Pfam" id="PF00365"/>
    </source>
</evidence>
<evidence type="ECO:0000256" key="9">
    <source>
        <dbReference type="ARBA" id="ARBA00022777"/>
    </source>
</evidence>
<feature type="binding site" description="in other chain" evidence="14">
    <location>
        <begin position="255"/>
        <end position="258"/>
    </location>
    <ligand>
        <name>substrate</name>
        <note>ligand shared between dimeric partners</note>
    </ligand>
</feature>
<feature type="binding site" description="in other chain" evidence="14">
    <location>
        <begin position="219"/>
        <end position="221"/>
    </location>
    <ligand>
        <name>ADP</name>
        <dbReference type="ChEBI" id="CHEBI:456216"/>
        <note>allosteric activator; ligand shared between dimeric partners</note>
    </ligand>
</feature>
<dbReference type="InterPro" id="IPR012003">
    <property type="entry name" value="ATP_PFK_prok-type"/>
</dbReference>
<comment type="pathway">
    <text evidence="3 14">Carbohydrate degradation; glycolysis; D-glyceraldehyde 3-phosphate and glycerone phosphate from D-glucose: step 3/4.</text>
</comment>
<comment type="function">
    <text evidence="14">Catalyzes the phosphorylation of D-fructose 6-phosphate to fructose 1,6-bisphosphate by ATP, the first committing step of glycolysis.</text>
</comment>
<dbReference type="GO" id="GO:0048029">
    <property type="term" value="F:monosaccharide binding"/>
    <property type="evidence" value="ECO:0007669"/>
    <property type="project" value="TreeGrafter"/>
</dbReference>
<comment type="activity regulation">
    <text evidence="14">Allosterically activated by ADP and other diphosphonucleosides, and allosterically inhibited by phosphoenolpyruvate.</text>
</comment>
<dbReference type="GO" id="GO:0005945">
    <property type="term" value="C:6-phosphofructokinase complex"/>
    <property type="evidence" value="ECO:0007669"/>
    <property type="project" value="TreeGrafter"/>
</dbReference>
<accession>A0A1N6MRZ4</accession>
<feature type="binding site" evidence="14">
    <location>
        <begin position="106"/>
        <end position="109"/>
    </location>
    <ligand>
        <name>ATP</name>
        <dbReference type="ChEBI" id="CHEBI:30616"/>
    </ligand>
</feature>
<dbReference type="Gene3D" id="3.40.50.460">
    <property type="entry name" value="Phosphofructokinase domain"/>
    <property type="match status" value="1"/>
</dbReference>
<evidence type="ECO:0000256" key="6">
    <source>
        <dbReference type="ARBA" id="ARBA00022679"/>
    </source>
</evidence>
<dbReference type="NCBIfam" id="TIGR02482">
    <property type="entry name" value="PFKA_ATP"/>
    <property type="match status" value="1"/>
</dbReference>
<keyword evidence="7 14" id="KW-0479">Metal-binding</keyword>
<feature type="binding site" description="in other chain" evidence="14">
    <location>
        <begin position="129"/>
        <end position="131"/>
    </location>
    <ligand>
        <name>substrate</name>
        <note>ligand shared between dimeric partners</note>
    </ligand>
</feature>
<keyword evidence="6 14" id="KW-0808">Transferase</keyword>
<dbReference type="GO" id="GO:0061621">
    <property type="term" value="P:canonical glycolysis"/>
    <property type="evidence" value="ECO:0007669"/>
    <property type="project" value="TreeGrafter"/>
</dbReference>
<dbReference type="GO" id="GO:0003872">
    <property type="term" value="F:6-phosphofructokinase activity"/>
    <property type="evidence" value="ECO:0007669"/>
    <property type="project" value="UniProtKB-UniRule"/>
</dbReference>
<feature type="active site" description="Proton acceptor" evidence="14">
    <location>
        <position position="131"/>
    </location>
</feature>
<name>A0A1N6MRZ4_9GAMM</name>
<evidence type="ECO:0000256" key="4">
    <source>
        <dbReference type="ARBA" id="ARBA00022490"/>
    </source>
</evidence>
<dbReference type="GO" id="GO:0016208">
    <property type="term" value="F:AMP binding"/>
    <property type="evidence" value="ECO:0007669"/>
    <property type="project" value="TreeGrafter"/>
</dbReference>
<keyword evidence="12 14" id="KW-0324">Glycolysis</keyword>
<dbReference type="UniPathway" id="UPA00109">
    <property type="reaction ID" value="UER00182"/>
</dbReference>
<dbReference type="RefSeq" id="WP_086954962.1">
    <property type="nucleotide sequence ID" value="NZ_CAWNQC010000112.1"/>
</dbReference>
<dbReference type="InterPro" id="IPR000023">
    <property type="entry name" value="Phosphofructokinase_dom"/>
</dbReference>
<dbReference type="PANTHER" id="PTHR13697:SF4">
    <property type="entry name" value="ATP-DEPENDENT 6-PHOSPHOFRUCTOKINASE"/>
    <property type="match status" value="1"/>
</dbReference>
<feature type="binding site" description="in other chain" evidence="14">
    <location>
        <position position="228"/>
    </location>
    <ligand>
        <name>substrate</name>
        <note>ligand shared between dimeric partners</note>
    </ligand>
</feature>
<dbReference type="Gene3D" id="3.40.50.450">
    <property type="match status" value="1"/>
</dbReference>
<dbReference type="FunFam" id="3.40.50.460:FF:000002">
    <property type="entry name" value="ATP-dependent 6-phosphofructokinase"/>
    <property type="match status" value="1"/>
</dbReference>
<dbReference type="GO" id="GO:0070095">
    <property type="term" value="F:fructose-6-phosphate binding"/>
    <property type="evidence" value="ECO:0007669"/>
    <property type="project" value="TreeGrafter"/>
</dbReference>
<dbReference type="GO" id="GO:0042802">
    <property type="term" value="F:identical protein binding"/>
    <property type="evidence" value="ECO:0007669"/>
    <property type="project" value="TreeGrafter"/>
</dbReference>
<dbReference type="CDD" id="cd00763">
    <property type="entry name" value="Bacterial_PFK"/>
    <property type="match status" value="1"/>
</dbReference>
<feature type="binding site" evidence="14">
    <location>
        <position position="166"/>
    </location>
    <ligand>
        <name>substrate</name>
        <note>ligand shared between dimeric partners</note>
    </ligand>
</feature>
<dbReference type="HAMAP" id="MF_00339">
    <property type="entry name" value="Phosphofructokinase_I_B1"/>
    <property type="match status" value="1"/>
</dbReference>
<evidence type="ECO:0000313" key="18">
    <source>
        <dbReference type="Proteomes" id="UP000196435"/>
    </source>
</evidence>
<feature type="binding site" evidence="14">
    <location>
        <begin position="76"/>
        <end position="77"/>
    </location>
    <ligand>
        <name>ATP</name>
        <dbReference type="ChEBI" id="CHEBI:30616"/>
    </ligand>
</feature>
<dbReference type="Proteomes" id="UP000224871">
    <property type="component" value="Unassembled WGS sequence"/>
</dbReference>
<proteinExistence type="inferred from homology"/>
<dbReference type="PIRSF" id="PIRSF000532">
    <property type="entry name" value="ATP_PFK_prok"/>
    <property type="match status" value="1"/>
</dbReference>
<comment type="subunit">
    <text evidence="14">Homotetramer.</text>
</comment>
<feature type="binding site" evidence="14">
    <location>
        <position position="249"/>
    </location>
    <ligand>
        <name>substrate</name>
        <note>ligand shared between dimeric partners</note>
    </ligand>
</feature>
<dbReference type="SUPFAM" id="SSF53784">
    <property type="entry name" value="Phosphofructokinase"/>
    <property type="match status" value="1"/>
</dbReference>
<feature type="binding site" description="in other chain" evidence="14">
    <location>
        <position position="217"/>
    </location>
    <ligand>
        <name>ADP</name>
        <dbReference type="ChEBI" id="CHEBI:456216"/>
        <note>allosteric activator; ligand shared between dimeric partners</note>
    </ligand>
</feature>
<dbReference type="AlphaFoldDB" id="A0A1N6MRZ4"/>
<protein>
    <recommendedName>
        <fullName evidence="14">ATP-dependent 6-phosphofructokinase</fullName>
        <shortName evidence="14">ATP-PFK</shortName>
        <shortName evidence="14">Phosphofructokinase</shortName>
        <ecNumber evidence="14">2.7.1.11</ecNumber>
    </recommendedName>
    <alternativeName>
        <fullName evidence="14">Phosphohexokinase</fullName>
    </alternativeName>
</protein>